<accession>A0AB39YWZ7</accession>
<dbReference type="RefSeq" id="XP_016923318.2">
    <property type="nucleotide sequence ID" value="XM_017067829.4"/>
</dbReference>
<feature type="transmembrane region" description="Helical" evidence="1">
    <location>
        <begin position="79"/>
        <end position="99"/>
    </location>
</feature>
<dbReference type="Proteomes" id="UP001652628">
    <property type="component" value="Chromosome X"/>
</dbReference>
<name>A0AB39YWZ7_DROSZ</name>
<dbReference type="GeneID" id="108004780"/>
<evidence type="ECO:0000256" key="1">
    <source>
        <dbReference type="SAM" id="Phobius"/>
    </source>
</evidence>
<feature type="transmembrane region" description="Helical" evidence="1">
    <location>
        <begin position="119"/>
        <end position="146"/>
    </location>
</feature>
<proteinExistence type="predicted"/>
<gene>
    <name evidence="3" type="primary">LOC108004780</name>
</gene>
<reference evidence="3" key="1">
    <citation type="submission" date="2025-08" db="UniProtKB">
        <authorList>
            <consortium name="RefSeq"/>
        </authorList>
    </citation>
    <scope>IDENTIFICATION</scope>
</reference>
<evidence type="ECO:0000313" key="2">
    <source>
        <dbReference type="Proteomes" id="UP001652628"/>
    </source>
</evidence>
<sequence length="161" mass="18450">MVGMMLKQLLYSTVVLTAITATPLVEVKWELGYEEGARATFVYHEVLHTALVALGLTALAMSPYLAIRARWRSAFAKMTYLAAVAPWAYVCCSKFAFAYKIQLRAISYISNDDHWHNLVFGFVSYCAIFCLAMEQILHWSLLYHLVTVLSKDWRTHFIIFL</sequence>
<protein>
    <submittedName>
        <fullName evidence="3">Uncharacterized protein</fullName>
    </submittedName>
</protein>
<keyword evidence="1" id="KW-0812">Transmembrane</keyword>
<keyword evidence="2" id="KW-1185">Reference proteome</keyword>
<evidence type="ECO:0000313" key="3">
    <source>
        <dbReference type="RefSeq" id="XP_016923318.2"/>
    </source>
</evidence>
<keyword evidence="1" id="KW-1133">Transmembrane helix</keyword>
<organism evidence="2 3">
    <name type="scientific">Drosophila suzukii</name>
    <name type="common">Spotted-wing drosophila fruit fly</name>
    <dbReference type="NCBI Taxonomy" id="28584"/>
    <lineage>
        <taxon>Eukaryota</taxon>
        <taxon>Metazoa</taxon>
        <taxon>Ecdysozoa</taxon>
        <taxon>Arthropoda</taxon>
        <taxon>Hexapoda</taxon>
        <taxon>Insecta</taxon>
        <taxon>Pterygota</taxon>
        <taxon>Neoptera</taxon>
        <taxon>Endopterygota</taxon>
        <taxon>Diptera</taxon>
        <taxon>Brachycera</taxon>
        <taxon>Muscomorpha</taxon>
        <taxon>Ephydroidea</taxon>
        <taxon>Drosophilidae</taxon>
        <taxon>Drosophila</taxon>
        <taxon>Sophophora</taxon>
    </lineage>
</organism>
<feature type="transmembrane region" description="Helical" evidence="1">
    <location>
        <begin position="47"/>
        <end position="67"/>
    </location>
</feature>
<keyword evidence="1" id="KW-0472">Membrane</keyword>